<gene>
    <name evidence="1" type="ORF">R2363_09600</name>
</gene>
<dbReference type="Gene3D" id="3.60.20.10">
    <property type="entry name" value="Glutamine Phosphoribosylpyrophosphate, subunit 1, domain 1"/>
    <property type="match status" value="1"/>
</dbReference>
<comment type="caution">
    <text evidence="1">The sequence shown here is derived from an EMBL/GenBank/DDBJ whole genome shotgun (WGS) entry which is preliminary data.</text>
</comment>
<proteinExistence type="predicted"/>
<dbReference type="InterPro" id="IPR029055">
    <property type="entry name" value="Ntn_hydrolases_N"/>
</dbReference>
<keyword evidence="2" id="KW-1185">Reference proteome</keyword>
<dbReference type="RefSeq" id="WP_319008922.1">
    <property type="nucleotide sequence ID" value="NZ_JAWJZF010000308.1"/>
</dbReference>
<feature type="non-terminal residue" evidence="1">
    <location>
        <position position="121"/>
    </location>
</feature>
<evidence type="ECO:0000313" key="1">
    <source>
        <dbReference type="EMBL" id="MDX2292426.1"/>
    </source>
</evidence>
<organism evidence="1 2">
    <name type="scientific">Streptomyces roseolus</name>
    <dbReference type="NCBI Taxonomy" id="67358"/>
    <lineage>
        <taxon>Bacteria</taxon>
        <taxon>Bacillati</taxon>
        <taxon>Actinomycetota</taxon>
        <taxon>Actinomycetes</taxon>
        <taxon>Kitasatosporales</taxon>
        <taxon>Streptomycetaceae</taxon>
        <taxon>Streptomyces</taxon>
    </lineage>
</organism>
<dbReference type="PANTHER" id="PTHR34218:SF4">
    <property type="entry name" value="ACYL-HOMOSERINE LACTONE ACYLASE QUIP"/>
    <property type="match status" value="1"/>
</dbReference>
<dbReference type="PANTHER" id="PTHR34218">
    <property type="entry name" value="PEPTIDASE S45 PENICILLIN AMIDASE"/>
    <property type="match status" value="1"/>
</dbReference>
<accession>A0ABU4K3W0</accession>
<dbReference type="EMBL" id="JAWJZF010000308">
    <property type="protein sequence ID" value="MDX2292426.1"/>
    <property type="molecule type" value="Genomic_DNA"/>
</dbReference>
<evidence type="ECO:0000313" key="2">
    <source>
        <dbReference type="Proteomes" id="UP001278571"/>
    </source>
</evidence>
<sequence>STNGKNLALRWTAHDAGSGLLTFYLLNRAKNFDDYLAAISHWNCAGQNFAFASHSGDIAIKQQGTFVARWKRQGDFILPGTDSTYAWQGMIPVEENPMIKNPVRGFVSSANQQSTDSTYPY</sequence>
<name>A0ABU4K3W0_9ACTN</name>
<protein>
    <submittedName>
        <fullName evidence="1">Penicillin acylase family protein</fullName>
    </submittedName>
</protein>
<dbReference type="Proteomes" id="UP001278571">
    <property type="component" value="Unassembled WGS sequence"/>
</dbReference>
<reference evidence="1 2" key="1">
    <citation type="submission" date="2023-10" db="EMBL/GenBank/DDBJ databases">
        <authorList>
            <person name="Wang X.X."/>
        </authorList>
    </citation>
    <scope>NUCLEOTIDE SEQUENCE [LARGE SCALE GENOMIC DNA]</scope>
    <source>
        <strain evidence="1 2">NBRC 12816</strain>
    </source>
</reference>
<dbReference type="InterPro" id="IPR002692">
    <property type="entry name" value="S45"/>
</dbReference>
<feature type="non-terminal residue" evidence="1">
    <location>
        <position position="1"/>
    </location>
</feature>
<dbReference type="Pfam" id="PF01804">
    <property type="entry name" value="Penicil_amidase"/>
    <property type="match status" value="1"/>
</dbReference>
<dbReference type="SUPFAM" id="SSF56235">
    <property type="entry name" value="N-terminal nucleophile aminohydrolases (Ntn hydrolases)"/>
    <property type="match status" value="1"/>
</dbReference>